<dbReference type="InterPro" id="IPR045459">
    <property type="entry name" value="DUF5908"/>
</dbReference>
<dbReference type="STRING" id="159087.Daro_3611"/>
<sequence>MPIIVDEVVISVEVGNGEAGGSNAAGSGGGSAEDKQALVEECVARVLEILREREEP</sequence>
<organism evidence="1">
    <name type="scientific">Dechloromonas aromatica (strain RCB)</name>
    <dbReference type="NCBI Taxonomy" id="159087"/>
    <lineage>
        <taxon>Bacteria</taxon>
        <taxon>Pseudomonadati</taxon>
        <taxon>Pseudomonadota</taxon>
        <taxon>Betaproteobacteria</taxon>
        <taxon>Rhodocyclales</taxon>
        <taxon>Azonexaceae</taxon>
        <taxon>Dechloromonas</taxon>
    </lineage>
</organism>
<protein>
    <submittedName>
        <fullName evidence="1">Uncharacterized protein</fullName>
    </submittedName>
</protein>
<dbReference type="EMBL" id="CP000089">
    <property type="protein sequence ID" value="AAZ48340.1"/>
    <property type="molecule type" value="Genomic_DNA"/>
</dbReference>
<gene>
    <name evidence="1" type="ordered locus">Daro_3611</name>
</gene>
<name>Q479Z1_DECAR</name>
<dbReference type="eggNOG" id="ENOG5033CCY">
    <property type="taxonomic scope" value="Bacteria"/>
</dbReference>
<dbReference type="AlphaFoldDB" id="Q479Z1"/>
<reference evidence="1" key="1">
    <citation type="submission" date="2005-08" db="EMBL/GenBank/DDBJ databases">
        <title>Complete sequence of Dechloromonas aromatica RCB.</title>
        <authorList>
            <person name="Salinero K.K."/>
            <person name="Copeland A."/>
            <person name="Lucas S."/>
            <person name="Lapidus A."/>
            <person name="Barry K."/>
            <person name="Detter J.C."/>
            <person name="Glavina T."/>
            <person name="Hammon N."/>
            <person name="Israni S."/>
            <person name="Pitluck S."/>
            <person name="Di Bartolo G."/>
            <person name="Trong S."/>
            <person name="Schmutz J."/>
            <person name="Larimer F."/>
            <person name="Land M."/>
            <person name="Ivanova N."/>
            <person name="Richardson P."/>
        </authorList>
    </citation>
    <scope>NUCLEOTIDE SEQUENCE</scope>
    <source>
        <strain evidence="1">RCB</strain>
    </source>
</reference>
<dbReference type="KEGG" id="dar:Daro_3611"/>
<evidence type="ECO:0000313" key="1">
    <source>
        <dbReference type="EMBL" id="AAZ48340.1"/>
    </source>
</evidence>
<dbReference type="Pfam" id="PF19265">
    <property type="entry name" value="DUF5908"/>
    <property type="match status" value="1"/>
</dbReference>
<proteinExistence type="predicted"/>
<accession>Q479Z1</accession>
<dbReference type="HOGENOM" id="CLU_205265_1_0_4"/>